<dbReference type="Gene3D" id="3.80.10.10">
    <property type="entry name" value="Ribonuclease Inhibitor"/>
    <property type="match status" value="1"/>
</dbReference>
<dbReference type="ExpressionAtlas" id="A0A2K3NG24">
    <property type="expression patterns" value="baseline"/>
</dbReference>
<sequence>QQNLDEDTQMLDPISDVLVDQGVVRQPVEDLPGKSKDFIEYVKSTLLRFSDQKLVIKEFNLRVDWFEVSSMSMDVDICLKLASENGVQVLELSNGRYKLEKDWGDCYVLPEKVIENQKLTKLSLVGGIRVDRAFTNHSIKFFSLRELYLLNVHFEDEQSIENLISCCPLIEIIILIFDRDGMESLRMDGLQKLKTVYTDGIKELYIDEVPSLESLYYCGHLDTPFKFDSIRCQNLKELFLILNRTTIITNKWFLELFQKFRFLERLKLLCCETSETINISSGQLKFLRLSFGSNLKEANIDAPNLSSYFVVSLLLCCVPTNISLNLDACGRAFIEFLYETLMRKKEDDCFCGSSDTKCWWHNLKDVKINSYFKIDKINDVDFKTMLESFPTFRPRDISIRLEF</sequence>
<dbReference type="PANTHER" id="PTHR34145:SF28">
    <property type="entry name" value="F-BOX DOMAIN-CONTAINING PROTEIN"/>
    <property type="match status" value="1"/>
</dbReference>
<name>A0A2K3NG24_TRIPR</name>
<reference evidence="2 3" key="2">
    <citation type="journal article" date="2017" name="Front. Plant Sci.">
        <title>Gene Classification and Mining of Molecular Markers Useful in Red Clover (Trifolium pratense) Breeding.</title>
        <authorList>
            <person name="Istvanek J."/>
            <person name="Dluhosova J."/>
            <person name="Dluhos P."/>
            <person name="Patkova L."/>
            <person name="Nedelnik J."/>
            <person name="Repkova J."/>
        </authorList>
    </citation>
    <scope>NUCLEOTIDE SEQUENCE [LARGE SCALE GENOMIC DNA]</scope>
    <source>
        <strain evidence="3">cv. Tatra</strain>
        <tissue evidence="2">Young leaves</tissue>
    </source>
</reference>
<proteinExistence type="predicted"/>
<dbReference type="EMBL" id="ASHM01020761">
    <property type="protein sequence ID" value="PNY01969.1"/>
    <property type="molecule type" value="Genomic_DNA"/>
</dbReference>
<feature type="non-terminal residue" evidence="2">
    <location>
        <position position="1"/>
    </location>
</feature>
<accession>A0A2K3NG24</accession>
<reference evidence="2 3" key="1">
    <citation type="journal article" date="2014" name="Am. J. Bot.">
        <title>Genome assembly and annotation for red clover (Trifolium pratense; Fabaceae).</title>
        <authorList>
            <person name="Istvanek J."/>
            <person name="Jaros M."/>
            <person name="Krenek A."/>
            <person name="Repkova J."/>
        </authorList>
    </citation>
    <scope>NUCLEOTIDE SEQUENCE [LARGE SCALE GENOMIC DNA]</scope>
    <source>
        <strain evidence="3">cv. Tatra</strain>
        <tissue evidence="2">Young leaves</tissue>
    </source>
</reference>
<dbReference type="InterPro" id="IPR055411">
    <property type="entry name" value="LRR_FXL15/At3g58940/PEG3-like"/>
</dbReference>
<dbReference type="Pfam" id="PF24758">
    <property type="entry name" value="LRR_At5g56370"/>
    <property type="match status" value="1"/>
</dbReference>
<feature type="domain" description="F-box/LRR-repeat protein 15/At3g58940/PEG3-like LRR" evidence="1">
    <location>
        <begin position="78"/>
        <end position="221"/>
    </location>
</feature>
<dbReference type="Proteomes" id="UP000236291">
    <property type="component" value="Unassembled WGS sequence"/>
</dbReference>
<organism evidence="2 3">
    <name type="scientific">Trifolium pratense</name>
    <name type="common">Red clover</name>
    <dbReference type="NCBI Taxonomy" id="57577"/>
    <lineage>
        <taxon>Eukaryota</taxon>
        <taxon>Viridiplantae</taxon>
        <taxon>Streptophyta</taxon>
        <taxon>Embryophyta</taxon>
        <taxon>Tracheophyta</taxon>
        <taxon>Spermatophyta</taxon>
        <taxon>Magnoliopsida</taxon>
        <taxon>eudicotyledons</taxon>
        <taxon>Gunneridae</taxon>
        <taxon>Pentapetalae</taxon>
        <taxon>rosids</taxon>
        <taxon>fabids</taxon>
        <taxon>Fabales</taxon>
        <taxon>Fabaceae</taxon>
        <taxon>Papilionoideae</taxon>
        <taxon>50 kb inversion clade</taxon>
        <taxon>NPAAA clade</taxon>
        <taxon>Hologalegina</taxon>
        <taxon>IRL clade</taxon>
        <taxon>Trifolieae</taxon>
        <taxon>Trifolium</taxon>
    </lineage>
</organism>
<dbReference type="PANTHER" id="PTHR34145">
    <property type="entry name" value="OS02G0105600 PROTEIN"/>
    <property type="match status" value="1"/>
</dbReference>
<evidence type="ECO:0000259" key="1">
    <source>
        <dbReference type="Pfam" id="PF24758"/>
    </source>
</evidence>
<dbReference type="InterPro" id="IPR053772">
    <property type="entry name" value="At1g61320/At1g61330-like"/>
</dbReference>
<evidence type="ECO:0000313" key="2">
    <source>
        <dbReference type="EMBL" id="PNY01969.1"/>
    </source>
</evidence>
<protein>
    <submittedName>
        <fullName evidence="2">Putative F-box/FBD-like domain protein</fullName>
    </submittedName>
</protein>
<comment type="caution">
    <text evidence="2">The sequence shown here is derived from an EMBL/GenBank/DDBJ whole genome shotgun (WGS) entry which is preliminary data.</text>
</comment>
<dbReference type="SUPFAM" id="SSF52047">
    <property type="entry name" value="RNI-like"/>
    <property type="match status" value="1"/>
</dbReference>
<dbReference type="STRING" id="57577.A0A2K3NG24"/>
<evidence type="ECO:0000313" key="3">
    <source>
        <dbReference type="Proteomes" id="UP000236291"/>
    </source>
</evidence>
<dbReference type="InterPro" id="IPR032675">
    <property type="entry name" value="LRR_dom_sf"/>
</dbReference>
<dbReference type="AlphaFoldDB" id="A0A2K3NG24"/>
<gene>
    <name evidence="2" type="ORF">L195_g025272</name>
</gene>